<gene>
    <name evidence="3" type="ORF">DCC35_11435</name>
</gene>
<accession>A0A4D7JK26</accession>
<proteinExistence type="inferred from homology"/>
<dbReference type="RefSeq" id="WP_137090911.1">
    <property type="nucleotide sequence ID" value="NZ_CP028923.1"/>
</dbReference>
<keyword evidence="4" id="KW-1185">Reference proteome</keyword>
<evidence type="ECO:0000313" key="3">
    <source>
        <dbReference type="EMBL" id="QCK15313.1"/>
    </source>
</evidence>
<evidence type="ECO:0000259" key="2">
    <source>
        <dbReference type="Pfam" id="PF08327"/>
    </source>
</evidence>
<organism evidence="3 4">
    <name type="scientific">Mangrovivirga cuniculi</name>
    <dbReference type="NCBI Taxonomy" id="2715131"/>
    <lineage>
        <taxon>Bacteria</taxon>
        <taxon>Pseudomonadati</taxon>
        <taxon>Bacteroidota</taxon>
        <taxon>Cytophagia</taxon>
        <taxon>Cytophagales</taxon>
        <taxon>Mangrovivirgaceae</taxon>
        <taxon>Mangrovivirga</taxon>
    </lineage>
</organism>
<dbReference type="KEGG" id="fpf:DCC35_11435"/>
<reference evidence="3 4" key="1">
    <citation type="submission" date="2018-04" db="EMBL/GenBank/DDBJ databases">
        <title>Complete genome uncultured novel isolate.</title>
        <authorList>
            <person name="Merlino G."/>
        </authorList>
    </citation>
    <scope>NUCLEOTIDE SEQUENCE [LARGE SCALE GENOMIC DNA]</scope>
    <source>
        <strain evidence="4">R1DC9</strain>
    </source>
</reference>
<comment type="similarity">
    <text evidence="1">Belongs to the AHA1 family.</text>
</comment>
<dbReference type="CDD" id="cd07814">
    <property type="entry name" value="SRPBCC_CalC_Aha1-like"/>
    <property type="match status" value="1"/>
</dbReference>
<protein>
    <submittedName>
        <fullName evidence="3">ATPase</fullName>
    </submittedName>
</protein>
<dbReference type="Pfam" id="PF08327">
    <property type="entry name" value="AHSA1"/>
    <property type="match status" value="1"/>
</dbReference>
<dbReference type="Proteomes" id="UP000298616">
    <property type="component" value="Chromosome"/>
</dbReference>
<dbReference type="OrthoDB" id="2355173at2"/>
<dbReference type="InterPro" id="IPR013538">
    <property type="entry name" value="ASHA1/2-like_C"/>
</dbReference>
<sequence length="139" mass="16442">MEVNVEQELNTDCKKVWEVITNPDQMKNWFFENIPDFKAEVGFKTEFPVHTGERIFTHLWEIKDVIPGSKIVYDWRYKEYEGIGEVIFKLNDTDSGCNIRVTHSGLDTFSDEIPEFSEESCRGGWNYFIKDRLKNYLNT</sequence>
<feature type="domain" description="Activator of Hsp90 ATPase homologue 1/2-like C-terminal" evidence="2">
    <location>
        <begin position="12"/>
        <end position="137"/>
    </location>
</feature>
<dbReference type="EMBL" id="CP028923">
    <property type="protein sequence ID" value="QCK15313.1"/>
    <property type="molecule type" value="Genomic_DNA"/>
</dbReference>
<dbReference type="Gene3D" id="3.30.530.20">
    <property type="match status" value="1"/>
</dbReference>
<name>A0A4D7JK26_9BACT</name>
<dbReference type="SUPFAM" id="SSF55961">
    <property type="entry name" value="Bet v1-like"/>
    <property type="match status" value="1"/>
</dbReference>
<dbReference type="AlphaFoldDB" id="A0A4D7JK26"/>
<dbReference type="InterPro" id="IPR023393">
    <property type="entry name" value="START-like_dom_sf"/>
</dbReference>
<evidence type="ECO:0000256" key="1">
    <source>
        <dbReference type="ARBA" id="ARBA00006817"/>
    </source>
</evidence>
<evidence type="ECO:0000313" key="4">
    <source>
        <dbReference type="Proteomes" id="UP000298616"/>
    </source>
</evidence>